<evidence type="ECO:0000313" key="1">
    <source>
        <dbReference type="EMBL" id="TGK95801.1"/>
    </source>
</evidence>
<sequence length="362" mass="42314">MKNIRIILIPFLLLLLVILVDKLICIPDVRESGRRSYKAGQNLILGMPEIWEENKTTQKKGNRVAVVTGTSRSELFHEWAEIPVTKSILKEPIYFETRTAVKASEFLLYYLIIKSMTDSGFKPDVVFLEFSEEMFNENNVYTYKTKWAELMLHEDELLDIYDAMNPQFKRDIIARLLFLGYNYHFNPILAVKNLISGKRVANDNYFIGLSSVMNAKRPFTPDRIGFHSDNFPENEYQARIVGYAESRRELFLNHYQLSNPEVNFFRKIIDHAEKHNIPMVIWEPQIHPYFQDIRRKITGGELYQKNIQKFIDPNSKNIRYISLNEGNTNCQTYVDCSHVSPICVPEIADKLLQTAKEIPNFK</sequence>
<gene>
    <name evidence="1" type="ORF">EHQ30_03990</name>
</gene>
<keyword evidence="2" id="KW-1185">Reference proteome</keyword>
<dbReference type="Pfam" id="PF07611">
    <property type="entry name" value="DUF1574"/>
    <property type="match status" value="1"/>
</dbReference>
<reference evidence="1" key="1">
    <citation type="journal article" date="2019" name="PLoS Negl. Trop. Dis.">
        <title>Revisiting the worldwide diversity of Leptospira species in the environment.</title>
        <authorList>
            <person name="Vincent A.T."/>
            <person name="Schiettekatte O."/>
            <person name="Bourhy P."/>
            <person name="Veyrier F.J."/>
            <person name="Picardeau M."/>
        </authorList>
    </citation>
    <scope>NUCLEOTIDE SEQUENCE [LARGE SCALE GENOMIC DNA]</scope>
    <source>
        <strain evidence="1">201800277</strain>
    </source>
</reference>
<evidence type="ECO:0000313" key="2">
    <source>
        <dbReference type="Proteomes" id="UP000297891"/>
    </source>
</evidence>
<comment type="caution">
    <text evidence="1">The sequence shown here is derived from an EMBL/GenBank/DDBJ whole genome shotgun (WGS) entry which is preliminary data.</text>
</comment>
<protein>
    <submittedName>
        <fullName evidence="1">DUF1574 domain-containing protein</fullName>
    </submittedName>
</protein>
<proteinExistence type="predicted"/>
<dbReference type="InterPro" id="IPR011468">
    <property type="entry name" value="DUF1574"/>
</dbReference>
<name>A0A2M9Y6V5_9LEPT</name>
<dbReference type="OrthoDB" id="335357at2"/>
<organism evidence="1 2">
    <name type="scientific">Leptospira brenneri</name>
    <dbReference type="NCBI Taxonomy" id="2023182"/>
    <lineage>
        <taxon>Bacteria</taxon>
        <taxon>Pseudomonadati</taxon>
        <taxon>Spirochaetota</taxon>
        <taxon>Spirochaetia</taxon>
        <taxon>Leptospirales</taxon>
        <taxon>Leptospiraceae</taxon>
        <taxon>Leptospira</taxon>
    </lineage>
</organism>
<dbReference type="EMBL" id="RQFP01000001">
    <property type="protein sequence ID" value="TGK95801.1"/>
    <property type="molecule type" value="Genomic_DNA"/>
</dbReference>
<dbReference type="AlphaFoldDB" id="A0A2M9Y6V5"/>
<accession>A0A2M9Y6V5</accession>
<dbReference type="RefSeq" id="WP_100789236.1">
    <property type="nucleotide sequence ID" value="NZ_NPDQ01000001.1"/>
</dbReference>
<dbReference type="Proteomes" id="UP000297891">
    <property type="component" value="Unassembled WGS sequence"/>
</dbReference>